<name>A0AAV3X9V1_9CYAN</name>
<dbReference type="AlphaFoldDB" id="A0AAV3X9V1"/>
<organism evidence="2 3">
    <name type="scientific">Microseira wollei NIES-4236</name>
    <dbReference type="NCBI Taxonomy" id="2530354"/>
    <lineage>
        <taxon>Bacteria</taxon>
        <taxon>Bacillati</taxon>
        <taxon>Cyanobacteriota</taxon>
        <taxon>Cyanophyceae</taxon>
        <taxon>Oscillatoriophycideae</taxon>
        <taxon>Aerosakkonematales</taxon>
        <taxon>Aerosakkonemataceae</taxon>
        <taxon>Microseira</taxon>
    </lineage>
</organism>
<comment type="caution">
    <text evidence="2">The sequence shown here is derived from an EMBL/GenBank/DDBJ whole genome shotgun (WGS) entry which is preliminary data.</text>
</comment>
<feature type="signal peptide" evidence="1">
    <location>
        <begin position="1"/>
        <end position="27"/>
    </location>
</feature>
<evidence type="ECO:0000256" key="1">
    <source>
        <dbReference type="SAM" id="SignalP"/>
    </source>
</evidence>
<evidence type="ECO:0000313" key="2">
    <source>
        <dbReference type="EMBL" id="GET39004.1"/>
    </source>
</evidence>
<reference evidence="2" key="1">
    <citation type="submission" date="2019-10" db="EMBL/GenBank/DDBJ databases">
        <title>Draft genome sequece of Microseira wollei NIES-4236.</title>
        <authorList>
            <person name="Yamaguchi H."/>
            <person name="Suzuki S."/>
            <person name="Kawachi M."/>
        </authorList>
    </citation>
    <scope>NUCLEOTIDE SEQUENCE</scope>
    <source>
        <strain evidence="2">NIES-4236</strain>
    </source>
</reference>
<keyword evidence="1" id="KW-0732">Signal</keyword>
<dbReference type="RefSeq" id="WP_226583779.1">
    <property type="nucleotide sequence ID" value="NZ_BLAY01000056.1"/>
</dbReference>
<gene>
    <name evidence="2" type="ORF">MiSe_37640</name>
</gene>
<accession>A0AAV3X9V1</accession>
<feature type="chain" id="PRO_5043394083" evidence="1">
    <location>
        <begin position="28"/>
        <end position="276"/>
    </location>
</feature>
<proteinExistence type="predicted"/>
<keyword evidence="3" id="KW-1185">Reference proteome</keyword>
<protein>
    <submittedName>
        <fullName evidence="2">Uncharacterized protein</fullName>
    </submittedName>
</protein>
<sequence>MGILKALILASILSVSTSLTVINAAVAYPEIPQTANAQAQPAANENRLPPRVANAVRQDLSRKTGIAPGQLRITQFSRQTWPDGCLGLPDPDQFCTQALVEGWRVVVTHQDQTWVYRTNDSGSLVKLDTAASQTKDTNKLKPVPIPASELPPPLTQGMIFRAISSGGFAGLTYETVLMNDGRLMRVRIGDANDSDRSVRQISPQQLREFQRLLQRNSLSRFNGMSYPAPSGSADFITVTISSSAGTTRYADIAQNNLPQPLQQVVQAWNQITSATQ</sequence>
<dbReference type="EMBL" id="BLAY01000056">
    <property type="protein sequence ID" value="GET39004.1"/>
    <property type="molecule type" value="Genomic_DNA"/>
</dbReference>
<dbReference type="Proteomes" id="UP001050975">
    <property type="component" value="Unassembled WGS sequence"/>
</dbReference>
<evidence type="ECO:0000313" key="3">
    <source>
        <dbReference type="Proteomes" id="UP001050975"/>
    </source>
</evidence>